<name>A0ABW2G8D2_9ACTN</name>
<accession>A0ABW2G8D2</accession>
<dbReference type="EMBL" id="JBHSZO010000002">
    <property type="protein sequence ID" value="MFC7216999.1"/>
    <property type="molecule type" value="Genomic_DNA"/>
</dbReference>
<comment type="caution">
    <text evidence="1">The sequence shown here is derived from an EMBL/GenBank/DDBJ whole genome shotgun (WGS) entry which is preliminary data.</text>
</comment>
<keyword evidence="2" id="KW-1185">Reference proteome</keyword>
<gene>
    <name evidence="1" type="ORF">ACFQLX_02260</name>
</gene>
<organism evidence="1 2">
    <name type="scientific">Streptomyces polyrhachis</name>
    <dbReference type="NCBI Taxonomy" id="1282885"/>
    <lineage>
        <taxon>Bacteria</taxon>
        <taxon>Bacillati</taxon>
        <taxon>Actinomycetota</taxon>
        <taxon>Actinomycetes</taxon>
        <taxon>Kitasatosporales</taxon>
        <taxon>Streptomycetaceae</taxon>
        <taxon>Streptomyces</taxon>
    </lineage>
</organism>
<dbReference type="Proteomes" id="UP001596413">
    <property type="component" value="Unassembled WGS sequence"/>
</dbReference>
<dbReference type="SUPFAM" id="SSF55961">
    <property type="entry name" value="Bet v1-like"/>
    <property type="match status" value="1"/>
</dbReference>
<protein>
    <submittedName>
        <fullName evidence="1">Uncharacterized protein</fullName>
    </submittedName>
</protein>
<reference evidence="2" key="1">
    <citation type="journal article" date="2019" name="Int. J. Syst. Evol. Microbiol.">
        <title>The Global Catalogue of Microorganisms (GCM) 10K type strain sequencing project: providing services to taxonomists for standard genome sequencing and annotation.</title>
        <authorList>
            <consortium name="The Broad Institute Genomics Platform"/>
            <consortium name="The Broad Institute Genome Sequencing Center for Infectious Disease"/>
            <person name="Wu L."/>
            <person name="Ma J."/>
        </authorList>
    </citation>
    <scope>NUCLEOTIDE SEQUENCE [LARGE SCALE GENOMIC DNA]</scope>
    <source>
        <strain evidence="2">CGMCC 1.13681</strain>
    </source>
</reference>
<dbReference type="RefSeq" id="WP_386411257.1">
    <property type="nucleotide sequence ID" value="NZ_JBHSZO010000002.1"/>
</dbReference>
<sequence length="101" mass="11058">MEPLPYVDDQDRVIHAPPEQVWPALLATVRPNGTSPPGPIARVMRPFPAAYGGGWSLPEAGDSVPGFQVTAVEPLRRVELRGGHWVIVGRMLRDVERRVAA</sequence>
<proteinExistence type="predicted"/>
<evidence type="ECO:0000313" key="1">
    <source>
        <dbReference type="EMBL" id="MFC7216999.1"/>
    </source>
</evidence>
<evidence type="ECO:0000313" key="2">
    <source>
        <dbReference type="Proteomes" id="UP001596413"/>
    </source>
</evidence>